<accession>A0ABD6ESD7</accession>
<dbReference type="Proteomes" id="UP001608902">
    <property type="component" value="Unassembled WGS sequence"/>
</dbReference>
<dbReference type="InterPro" id="IPR036928">
    <property type="entry name" value="AS_sf"/>
</dbReference>
<comment type="caution">
    <text evidence="1">The sequence shown here is derived from an EMBL/GenBank/DDBJ whole genome shotgun (WGS) entry which is preliminary data.</text>
</comment>
<sequence>MSLFNILDFAAGTVCVTYLTAGDERNLVRYPDSNPWHRLAKKIMKNAVGLPIGVQVAVPPFKEETALRILSELDGSSPSDFVRLEDINESSEA</sequence>
<gene>
    <name evidence="1" type="ORF">AB6A40_009437</name>
</gene>
<organism evidence="1 2">
    <name type="scientific">Gnathostoma spinigerum</name>
    <dbReference type="NCBI Taxonomy" id="75299"/>
    <lineage>
        <taxon>Eukaryota</taxon>
        <taxon>Metazoa</taxon>
        <taxon>Ecdysozoa</taxon>
        <taxon>Nematoda</taxon>
        <taxon>Chromadorea</taxon>
        <taxon>Rhabditida</taxon>
        <taxon>Spirurina</taxon>
        <taxon>Gnathostomatomorpha</taxon>
        <taxon>Gnathostomatoidea</taxon>
        <taxon>Gnathostomatidae</taxon>
        <taxon>Gnathostoma</taxon>
    </lineage>
</organism>
<dbReference type="PANTHER" id="PTHR45847">
    <property type="entry name" value="FATTY ACID AMIDE HYDROLASE"/>
    <property type="match status" value="1"/>
</dbReference>
<keyword evidence="2" id="KW-1185">Reference proteome</keyword>
<dbReference type="AlphaFoldDB" id="A0ABD6ESD7"/>
<evidence type="ECO:0000313" key="2">
    <source>
        <dbReference type="Proteomes" id="UP001608902"/>
    </source>
</evidence>
<dbReference type="SUPFAM" id="SSF75304">
    <property type="entry name" value="Amidase signature (AS) enzymes"/>
    <property type="match status" value="1"/>
</dbReference>
<evidence type="ECO:0008006" key="3">
    <source>
        <dbReference type="Google" id="ProtNLM"/>
    </source>
</evidence>
<dbReference type="Gene3D" id="3.90.1300.10">
    <property type="entry name" value="Amidase signature (AS) domain"/>
    <property type="match status" value="1"/>
</dbReference>
<dbReference type="PANTHER" id="PTHR45847:SF10">
    <property type="entry name" value="FATTY ACID AMIDE HYDROLASE 1"/>
    <property type="match status" value="1"/>
</dbReference>
<reference evidence="1 2" key="1">
    <citation type="submission" date="2024-08" db="EMBL/GenBank/DDBJ databases">
        <title>Gnathostoma spinigerum genome.</title>
        <authorList>
            <person name="Gonzalez-Bertolin B."/>
            <person name="Monzon S."/>
            <person name="Zaballos A."/>
            <person name="Jimenez P."/>
            <person name="Dekumyoy P."/>
            <person name="Varona S."/>
            <person name="Cuesta I."/>
            <person name="Sumanam S."/>
            <person name="Adisakwattana P."/>
            <person name="Gasser R.B."/>
            <person name="Hernandez-Gonzalez A."/>
            <person name="Young N.D."/>
            <person name="Perteguer M.J."/>
        </authorList>
    </citation>
    <scope>NUCLEOTIDE SEQUENCE [LARGE SCALE GENOMIC DNA]</scope>
    <source>
        <strain evidence="1">AL3</strain>
        <tissue evidence="1">Liver</tissue>
    </source>
</reference>
<name>A0ABD6ESD7_9BILA</name>
<dbReference type="InterPro" id="IPR052096">
    <property type="entry name" value="Endocannabinoid_amidase"/>
</dbReference>
<protein>
    <recommendedName>
        <fullName evidence="3">Fatty acid amide hydrolase</fullName>
    </recommendedName>
</protein>
<evidence type="ECO:0000313" key="1">
    <source>
        <dbReference type="EMBL" id="MFH4982728.1"/>
    </source>
</evidence>
<proteinExistence type="predicted"/>
<dbReference type="EMBL" id="JBGFUD010009950">
    <property type="protein sequence ID" value="MFH4982728.1"/>
    <property type="molecule type" value="Genomic_DNA"/>
</dbReference>